<comment type="caution">
    <text evidence="2">The sequence shown here is derived from an EMBL/GenBank/DDBJ whole genome shotgun (WGS) entry which is preliminary data.</text>
</comment>
<dbReference type="Pfam" id="PF05656">
    <property type="entry name" value="DUF805"/>
    <property type="match status" value="1"/>
</dbReference>
<organism evidence="2 3">
    <name type="scientific">Camelimonas lactis</name>
    <dbReference type="NCBI Taxonomy" id="659006"/>
    <lineage>
        <taxon>Bacteria</taxon>
        <taxon>Pseudomonadati</taxon>
        <taxon>Pseudomonadota</taxon>
        <taxon>Alphaproteobacteria</taxon>
        <taxon>Hyphomicrobiales</taxon>
        <taxon>Chelatococcaceae</taxon>
        <taxon>Camelimonas</taxon>
    </lineage>
</organism>
<feature type="transmembrane region" description="Helical" evidence="1">
    <location>
        <begin position="119"/>
        <end position="138"/>
    </location>
</feature>
<evidence type="ECO:0000313" key="2">
    <source>
        <dbReference type="EMBL" id="TCO11863.1"/>
    </source>
</evidence>
<feature type="transmembrane region" description="Helical" evidence="1">
    <location>
        <begin position="67"/>
        <end position="84"/>
    </location>
</feature>
<proteinExistence type="predicted"/>
<dbReference type="PANTHER" id="PTHR34980:SF2">
    <property type="entry name" value="INNER MEMBRANE PROTEIN YHAH-RELATED"/>
    <property type="match status" value="1"/>
</dbReference>
<dbReference type="PANTHER" id="PTHR34980">
    <property type="entry name" value="INNER MEMBRANE PROTEIN-RELATED-RELATED"/>
    <property type="match status" value="1"/>
</dbReference>
<evidence type="ECO:0000313" key="3">
    <source>
        <dbReference type="Proteomes" id="UP000294881"/>
    </source>
</evidence>
<keyword evidence="1" id="KW-1133">Transmembrane helix</keyword>
<feature type="transmembrane region" description="Helical" evidence="1">
    <location>
        <begin position="90"/>
        <end position="107"/>
    </location>
</feature>
<reference evidence="2 3" key="1">
    <citation type="submission" date="2019-03" db="EMBL/GenBank/DDBJ databases">
        <title>Genomic Encyclopedia of Type Strains, Phase IV (KMG-IV): sequencing the most valuable type-strain genomes for metagenomic binning, comparative biology and taxonomic classification.</title>
        <authorList>
            <person name="Goeker M."/>
        </authorList>
    </citation>
    <scope>NUCLEOTIDE SEQUENCE [LARGE SCALE GENOMIC DNA]</scope>
    <source>
        <strain evidence="2 3">DSM 22958</strain>
    </source>
</reference>
<gene>
    <name evidence="2" type="ORF">EV666_111140</name>
</gene>
<dbReference type="Proteomes" id="UP000294881">
    <property type="component" value="Unassembled WGS sequence"/>
</dbReference>
<sequence>MGGLSIWHWLILVLLVVVPLFFVLRKPPAGPNRFGAEPGQPHDFPAAIASFFRNYASFSGRASRSEFWWPVLMSICVSLILAIIDRSGVMESLWSLAVLLPMLAVSARRLHDLNRSGWLQLLSLLTPIGLIGVLVWYATPPRDAVAADAGFHQGAGPQDT</sequence>
<dbReference type="GO" id="GO:0005886">
    <property type="term" value="C:plasma membrane"/>
    <property type="evidence" value="ECO:0007669"/>
    <property type="project" value="TreeGrafter"/>
</dbReference>
<dbReference type="RefSeq" id="WP_132008654.1">
    <property type="nucleotide sequence ID" value="NZ_JBHUNN010000002.1"/>
</dbReference>
<evidence type="ECO:0000256" key="1">
    <source>
        <dbReference type="SAM" id="Phobius"/>
    </source>
</evidence>
<keyword evidence="1" id="KW-0812">Transmembrane</keyword>
<accession>A0A4R2GRR3</accession>
<dbReference type="OrthoDB" id="9812349at2"/>
<name>A0A4R2GRR3_9HYPH</name>
<feature type="transmembrane region" description="Helical" evidence="1">
    <location>
        <begin position="6"/>
        <end position="24"/>
    </location>
</feature>
<dbReference type="AlphaFoldDB" id="A0A4R2GRR3"/>
<dbReference type="EMBL" id="SLWL01000011">
    <property type="protein sequence ID" value="TCO11863.1"/>
    <property type="molecule type" value="Genomic_DNA"/>
</dbReference>
<keyword evidence="3" id="KW-1185">Reference proteome</keyword>
<protein>
    <submittedName>
        <fullName evidence="2">Uncharacterized membrane protein YhaH (DUF805 family)</fullName>
    </submittedName>
</protein>
<dbReference type="InterPro" id="IPR008523">
    <property type="entry name" value="DUF805"/>
</dbReference>
<keyword evidence="1" id="KW-0472">Membrane</keyword>